<evidence type="ECO:0000313" key="2">
    <source>
        <dbReference type="Proteomes" id="UP000242754"/>
    </source>
</evidence>
<accession>A0A143Y6D0</accession>
<reference evidence="1 2" key="1">
    <citation type="submission" date="2016-02" db="EMBL/GenBank/DDBJ databases">
        <authorList>
            <person name="Wen L."/>
            <person name="He K."/>
            <person name="Yang H."/>
        </authorList>
    </citation>
    <scope>NUCLEOTIDE SEQUENCE [LARGE SCALE GENOMIC DNA]</scope>
    <source>
        <strain evidence="1">Trichococcus palustris</strain>
    </source>
</reference>
<proteinExistence type="predicted"/>
<dbReference type="STRING" id="140314.SAMN04488076_102142"/>
<dbReference type="RefSeq" id="WP_087029975.1">
    <property type="nucleotide sequence ID" value="NZ_FJNE01000001.1"/>
</dbReference>
<sequence length="74" mass="8667">MKPGQYEAYIQWRASMVDFAEDLDDDEAAHNIIWGANDPDAREDFNLLLAFKSLDQVSFNEMKLMEIQYDSEFI</sequence>
<protein>
    <submittedName>
        <fullName evidence="1">Uncharacterized protein</fullName>
    </submittedName>
</protein>
<dbReference type="Proteomes" id="UP000242754">
    <property type="component" value="Unassembled WGS sequence"/>
</dbReference>
<organism evidence="1 2">
    <name type="scientific">Trichococcus palustris</name>
    <dbReference type="NCBI Taxonomy" id="140314"/>
    <lineage>
        <taxon>Bacteria</taxon>
        <taxon>Bacillati</taxon>
        <taxon>Bacillota</taxon>
        <taxon>Bacilli</taxon>
        <taxon>Lactobacillales</taxon>
        <taxon>Carnobacteriaceae</taxon>
        <taxon>Trichococcus</taxon>
    </lineage>
</organism>
<keyword evidence="2" id="KW-1185">Reference proteome</keyword>
<gene>
    <name evidence="1" type="ORF">Tpal_149</name>
</gene>
<evidence type="ECO:0000313" key="1">
    <source>
        <dbReference type="EMBL" id="CZQ81036.1"/>
    </source>
</evidence>
<dbReference type="AlphaFoldDB" id="A0A143Y6D0"/>
<dbReference type="OrthoDB" id="2135028at2"/>
<dbReference type="EMBL" id="FJNE01000001">
    <property type="protein sequence ID" value="CZQ81036.1"/>
    <property type="molecule type" value="Genomic_DNA"/>
</dbReference>
<name>A0A143Y6D0_9LACT</name>